<dbReference type="EMBL" id="CP003235">
    <property type="protein sequence ID" value="AFC32233.1"/>
    <property type="molecule type" value="Genomic_DNA"/>
</dbReference>
<dbReference type="KEGG" id="pmq:PM3016_5537"/>
<organism evidence="1 2">
    <name type="scientific">Paenibacillus mucilaginosus 3016</name>
    <dbReference type="NCBI Taxonomy" id="1116391"/>
    <lineage>
        <taxon>Bacteria</taxon>
        <taxon>Bacillati</taxon>
        <taxon>Bacillota</taxon>
        <taxon>Bacilli</taxon>
        <taxon>Bacillales</taxon>
        <taxon>Paenibacillaceae</taxon>
        <taxon>Paenibacillus</taxon>
    </lineage>
</organism>
<dbReference type="AlphaFoldDB" id="H6NGA6"/>
<dbReference type="HOGENOM" id="CLU_1794588_0_0_9"/>
<proteinExistence type="predicted"/>
<sequence>MAETITALSEQLFALQDDSFALVSTIDHACGLPAPGLEAQLWPEARQRVWIRSGTLGFRASASIGSNPLVPVTSVGHECFIHAASGRALTPPEGGALPHACLTQDIPSVRDALPGADAYPRHPHMRRLAASVRRKFRSRGCFAS</sequence>
<accession>H6NGA6</accession>
<reference evidence="1 2" key="1">
    <citation type="journal article" date="2012" name="J. Bacteriol.">
        <title>Complete Genome Sequence of Paenibacillus mucilaginosus 3016, a Bacterium Functional as Microbial Fertilizer.</title>
        <authorList>
            <person name="Ma M."/>
            <person name="Wang Z."/>
            <person name="Li L."/>
            <person name="Jiang X."/>
            <person name="Guan D."/>
            <person name="Cao F."/>
            <person name="Chen H."/>
            <person name="Wang X."/>
            <person name="Shen D."/>
            <person name="Du B."/>
            <person name="Li J."/>
        </authorList>
    </citation>
    <scope>NUCLEOTIDE SEQUENCE [LARGE SCALE GENOMIC DNA]</scope>
    <source>
        <strain evidence="1 2">3016</strain>
    </source>
</reference>
<keyword evidence="2" id="KW-1185">Reference proteome</keyword>
<protein>
    <submittedName>
        <fullName evidence="1">Uncharacterized protein</fullName>
    </submittedName>
</protein>
<dbReference type="STRING" id="1116391.PM3016_5537"/>
<gene>
    <name evidence="1" type="ORF">PM3016_5537</name>
</gene>
<evidence type="ECO:0000313" key="2">
    <source>
        <dbReference type="Proteomes" id="UP000007523"/>
    </source>
</evidence>
<name>H6NGA6_9BACL</name>
<dbReference type="Proteomes" id="UP000007523">
    <property type="component" value="Chromosome"/>
</dbReference>
<evidence type="ECO:0000313" key="1">
    <source>
        <dbReference type="EMBL" id="AFC32233.1"/>
    </source>
</evidence>